<dbReference type="EMBL" id="CAJJDN010000023">
    <property type="protein sequence ID" value="CAD8067853.1"/>
    <property type="molecule type" value="Genomic_DNA"/>
</dbReference>
<name>A0A8S1LQW4_9CILI</name>
<dbReference type="OrthoDB" id="287921at2759"/>
<keyword evidence="3" id="KW-1185">Reference proteome</keyword>
<accession>A0A8S1LQW4</accession>
<reference evidence="2" key="1">
    <citation type="submission" date="2021-01" db="EMBL/GenBank/DDBJ databases">
        <authorList>
            <consortium name="Genoscope - CEA"/>
            <person name="William W."/>
        </authorList>
    </citation>
    <scope>NUCLEOTIDE SEQUENCE</scope>
</reference>
<dbReference type="Proteomes" id="UP000692954">
    <property type="component" value="Unassembled WGS sequence"/>
</dbReference>
<comment type="caution">
    <text evidence="2">The sequence shown here is derived from an EMBL/GenBank/DDBJ whole genome shotgun (WGS) entry which is preliminary data.</text>
</comment>
<proteinExistence type="predicted"/>
<evidence type="ECO:0000256" key="1">
    <source>
        <dbReference type="SAM" id="SignalP"/>
    </source>
</evidence>
<gene>
    <name evidence="2" type="ORF">PSON_ATCC_30995.1.T0230248</name>
</gene>
<sequence>MVKSFVLISLLFYCSLNRFCNYYPMDPLACISKTEGIMCQFNLFENACVPAQSTNLGCSPQLNKKACLNQIRNIDGKEARCYFGTRCVEAKEHYLQNLGCSSQFNRNSCANVKGKTCYWDGDQCQEINTQFIKAGNCKSAYNAPVTPNACALIVGIKCMSGLFENDYECLDIKDTDLNTLSCNTKGLNQETCMQIVGQKCIFKDNQCDVSSQINSCDDLINKDTCLSIISINIACIWKQDRCQAIQIDNKKKCEDYENVSPSVCANQDGYCQFKDGNCYVPLSHDQKCNDLGLSRLSCLTIKTQNCTFINSKCEELSDIQLTQIQCFELNEDACVNVKTQFQFCKWTGKECVSIFINQDVDCPIQDENQIFKFNGNVCQAISKPGIRCKYNTQTHLCIKTIDSDTCTTPYLNLNACVSILQQACQWTSSGCRYADIIQEQTKCLDLGFANQVACSQILKSDENGCYFDVNAQQCRLVNDQLLNEIKCSGMGLNRIGCALVLTTGQLCRWYNNQCQQIKHKNDVQAIYCLQMQYVNPATCALVEAGNEVCRYEKVAKGCVNSLNTETMTCTYPGLNAYACAQILLKSCYYDKELWQCKQITVISANTIVKKQTDKLLLNSDCVTSSPTPDVCRSITKPSSKCSWRFRENRCSNQFVMFDESCLDYNSVYTGKSILINANVCASIEMEQPDYDALKGPLIDKMKGYCIYEGGNCTIFKGICGTPCCSEFVGINSHVCGRYSTGYYCYFSNELKCTELTMDVVDINIEKQVKDYYNTLQLKCSYMNKNSCHMIEWSTQQRCYFNGNLCVNINFNTYPNLSIFTLDTAILNKYACFAIEAMKTETNSAMFFGYEGKHCKKDPEIKDVTDCESTELNSNACQMKYPEIYCRWSKSELKCKSVDSDYVENLDFCDQNLNEFACVNIQYASCFFSYQTHKCTIAPTMVECKYFGSSTGTVSRLACMNIKLDGQICGYDDKKHVCKDVSTESDSCDLPDGNSIACYAKTKGECRWDDKEMLCYENDKPFNQLGCEDNVNMIICLKITTQPCEWDILKMKCFRLRSSQFSLILPVNLYNAEACVQVFGAPYRYDPSTYLCTPITPADIYKEQKDPEDPLEPNILCDGSMLLNVDACLFTTMLQLCYFDKSQSADKRCQAFTGIQTSCDSPYQISLQMCSEVPQSCYFVKATYECKYIKMEDSTKCSDLRDKSDSYLFNKIACSSINYEFAEYGGELQCFKSPDGKSDQQFLQQCNVEKYCKWDQQTTTCQLISLKSLIWKEEEDPEKGLVTWCEEDLTIFEDDCSNIYSKAACLQLSTICAFDIQMGGCFQIDGNEKYILSCEGVIGVNCLKSKNPNAPCIIDDAASIKFPKIDTCFDYSNNEEQVCKQTAPSKCKDAEALGNVSPVVCSKVSDNCYYDGSKCSSDTKKKKCDETFSQLSCLTNGCDFTLGFCQEKFSNPSFDIASPFYLFQCQYVSKLSTTSLNKRQVCVSMDFPCAFQNESCVPAAQATCSTLNQLAVTKLACLYCIGGPYSYDTTTNFCNILVTQQQGCNNTNKDGCFIMTTGKNCTWKNGQCVEQSDSDVEKLIDCSLTNSFGCPKVANTCWKSPSTKFCSMVDAYSTCKLIKQQNGNQKACIISNLQSCYWQNGGCEDYPLDSLDCSQANKFGCLNLSQVACGWSEEDQNCYSIKFKNEVTKCTEFFDLNKKLIKFNSQSCQQIEGIPCFRDRTQKCNEVGPKDKITCDTIGLNKLGCYLKSTGYCQFIDGKCQTIPDISKVNCASPINLVACFSLQDTCKFVNNECQVYDVSQFTTIAQITKVETFPYSPSVCKVYTELESKKLLLIYDAVKGCCVDGDQNKPFIYSCNAPGLNELTCLKQTKPICQYVNEECKTLTNRMMNDSKICDPTFNWKACVSLKLKCKFYENKCQSVIDSETCVSLAGVMASPLTCSSRSIDQQACIFDPITYSCKISIITTMSCTQTGLNKFGCTMNTDEEFCRYNDVTNICISTYETNLTCQHLTNRNKCLFIKTAKQYCKFNNGCTAIDPLEVISCYSITTTNPMTCTAAESVACKYDRVTQKCVIVESDMDVDEPLSNMVSFNKLACMKFQTDNKQVIYTTFGCMEVDPEDLPNLTCDQPVNQFACSQITNPTQYCIYKDYKCQFILPKEITVRSCANIGYVNQQEFCEQADDVPCKFNSFTKQCEEVYLDTEPIISCIRGINRQACESLPQCRFDQFCLENTLSCAGSSDCTNVKTQACTLINNVCQLTTNLDTLNCNQVVNKFGCIYITTPLQYCRFYNQKCQLEDINEFKNEECENISNINSAYFCEQPTNIACRYDQFQNKCVESLPTDNLDCTRGLNEYACLNYTKPSLRCRFTDFCYGPTQPMFECDNTIFDCCNKAPDMNTCLLQDILECQWDGTKCLKYPNPITTCNLSNTSKLTCVKSTDKNCVLDLLMKKCIQILEPTSCDQLQSALQCQMVLQLPCVWMNQQCKYHESTAYEKCADISSAFGSIRACLNIVRSGQMCQFKDGQCSSYFHDTDQCLDNINKVACVNQATSKCFWKVEPVQIKKIKTSQPISVDFGTCIPFVDDKLILCNENLSYLSCLSITTLKQYCKWLNNKCISIPETDSIITPQTHALVNINACALVTTEPVYYDSKQHLCVKVQPTHQIACLPPTPGLNMKACLTITNQRCKWNFDKQQCEYSKSKIYRHL</sequence>
<evidence type="ECO:0000313" key="2">
    <source>
        <dbReference type="EMBL" id="CAD8067853.1"/>
    </source>
</evidence>
<organism evidence="2 3">
    <name type="scientific">Paramecium sonneborni</name>
    <dbReference type="NCBI Taxonomy" id="65129"/>
    <lineage>
        <taxon>Eukaryota</taxon>
        <taxon>Sar</taxon>
        <taxon>Alveolata</taxon>
        <taxon>Ciliophora</taxon>
        <taxon>Intramacronucleata</taxon>
        <taxon>Oligohymenophorea</taxon>
        <taxon>Peniculida</taxon>
        <taxon>Parameciidae</taxon>
        <taxon>Paramecium</taxon>
    </lineage>
</organism>
<protein>
    <submittedName>
        <fullName evidence="2">Uncharacterized protein</fullName>
    </submittedName>
</protein>
<evidence type="ECO:0000313" key="3">
    <source>
        <dbReference type="Proteomes" id="UP000692954"/>
    </source>
</evidence>
<keyword evidence="1" id="KW-0732">Signal</keyword>
<feature type="signal peptide" evidence="1">
    <location>
        <begin position="1"/>
        <end position="22"/>
    </location>
</feature>
<dbReference type="PROSITE" id="PS50231">
    <property type="entry name" value="RICIN_B_LECTIN"/>
    <property type="match status" value="1"/>
</dbReference>
<feature type="chain" id="PRO_5035922162" evidence="1">
    <location>
        <begin position="23"/>
        <end position="2702"/>
    </location>
</feature>